<dbReference type="Pfam" id="PF01094">
    <property type="entry name" value="ANF_receptor"/>
    <property type="match status" value="1"/>
</dbReference>
<evidence type="ECO:0000256" key="4">
    <source>
        <dbReference type="ARBA" id="ARBA00022553"/>
    </source>
</evidence>
<keyword evidence="19" id="KW-1185">Reference proteome</keyword>
<comment type="similarity">
    <text evidence="2">Belongs to the G-protein coupled receptor 3 family.</text>
</comment>
<dbReference type="InterPro" id="IPR017978">
    <property type="entry name" value="GPCR_3_C"/>
</dbReference>
<feature type="transmembrane region" description="Helical" evidence="15">
    <location>
        <begin position="811"/>
        <end position="831"/>
    </location>
</feature>
<dbReference type="PROSITE" id="PS00981">
    <property type="entry name" value="G_PROTEIN_RECEP_F3_3"/>
    <property type="match status" value="1"/>
</dbReference>
<dbReference type="InterPro" id="IPR000337">
    <property type="entry name" value="GPCR_3"/>
</dbReference>
<feature type="domain" description="G-protein coupled receptors family 3 profile" evidence="17">
    <location>
        <begin position="592"/>
        <end position="853"/>
    </location>
</feature>
<evidence type="ECO:0000313" key="18">
    <source>
        <dbReference type="EMBL" id="OWF48826.1"/>
    </source>
</evidence>
<feature type="signal peptide" evidence="16">
    <location>
        <begin position="1"/>
        <end position="16"/>
    </location>
</feature>
<dbReference type="CDD" id="cd06374">
    <property type="entry name" value="PBP1_mGluR_groupI"/>
    <property type="match status" value="1"/>
</dbReference>
<dbReference type="FunFam" id="2.10.50.30:FF:000001">
    <property type="entry name" value="metabotropic glutamate receptor 1"/>
    <property type="match status" value="1"/>
</dbReference>
<evidence type="ECO:0000313" key="19">
    <source>
        <dbReference type="Proteomes" id="UP000242188"/>
    </source>
</evidence>
<dbReference type="InterPro" id="IPR028082">
    <property type="entry name" value="Peripla_BP_I"/>
</dbReference>
<dbReference type="GO" id="GO:0005886">
    <property type="term" value="C:plasma membrane"/>
    <property type="evidence" value="ECO:0007669"/>
    <property type="project" value="UniProtKB-SubCell"/>
</dbReference>
<gene>
    <name evidence="18" type="ORF">KP79_PYT07649</name>
</gene>
<keyword evidence="4" id="KW-0597">Phosphoprotein</keyword>
<feature type="transmembrane region" description="Helical" evidence="15">
    <location>
        <begin position="704"/>
        <end position="726"/>
    </location>
</feature>
<dbReference type="InterPro" id="IPR017979">
    <property type="entry name" value="GPCR_3_CS"/>
</dbReference>
<dbReference type="GO" id="GO:0004930">
    <property type="term" value="F:G protein-coupled receptor activity"/>
    <property type="evidence" value="ECO:0007669"/>
    <property type="project" value="UniProtKB-KW"/>
</dbReference>
<evidence type="ECO:0000256" key="7">
    <source>
        <dbReference type="ARBA" id="ARBA00022989"/>
    </source>
</evidence>
<dbReference type="STRING" id="6573.A0A210QJG2"/>
<keyword evidence="3" id="KW-1003">Cell membrane</keyword>
<evidence type="ECO:0000256" key="8">
    <source>
        <dbReference type="ARBA" id="ARBA00023040"/>
    </source>
</evidence>
<dbReference type="GO" id="GO:0007206">
    <property type="term" value="P:phospholipase C-activating G protein-coupled glutamate receptor signaling pathway"/>
    <property type="evidence" value="ECO:0007669"/>
    <property type="project" value="UniProtKB-ARBA"/>
</dbReference>
<feature type="compositionally biased region" description="Basic residues" evidence="14">
    <location>
        <begin position="884"/>
        <end position="896"/>
    </location>
</feature>
<feature type="transmembrane region" description="Helical" evidence="15">
    <location>
        <begin position="783"/>
        <end position="805"/>
    </location>
</feature>
<dbReference type="InterPro" id="IPR038550">
    <property type="entry name" value="GPCR_3_9-Cys_sf"/>
</dbReference>
<dbReference type="InterPro" id="IPR011500">
    <property type="entry name" value="GPCR_3_9-Cys_dom"/>
</dbReference>
<evidence type="ECO:0000256" key="13">
    <source>
        <dbReference type="ARBA" id="ARBA00023224"/>
    </source>
</evidence>
<dbReference type="InterPro" id="IPR001828">
    <property type="entry name" value="ANF_lig-bd_rcpt"/>
</dbReference>
<keyword evidence="7 15" id="KW-1133">Transmembrane helix</keyword>
<protein>
    <submittedName>
        <fullName evidence="18">Metabotropic glutamate receptor 1</fullName>
    </submittedName>
</protein>
<feature type="compositionally biased region" description="Low complexity" evidence="14">
    <location>
        <begin position="1292"/>
        <end position="1310"/>
    </location>
</feature>
<evidence type="ECO:0000256" key="15">
    <source>
        <dbReference type="SAM" id="Phobius"/>
    </source>
</evidence>
<keyword evidence="5 15" id="KW-0812">Transmembrane</keyword>
<name>A0A210QJG2_MIZYE</name>
<dbReference type="Pfam" id="PF07562">
    <property type="entry name" value="NCD3G"/>
    <property type="match status" value="1"/>
</dbReference>
<sequence>MYACAILWILFHCVLCEDESLAAPLKAGLGARRIARKEGDVIFGALLPMHKKPPETTVYTRSCGKIWEQYGIHRLEIFLETVDKINASPDILPNVTVGYDIRDSCWYSPIALEQSIDFIKDSLANLDAEEARQNNSTPKGDCKTENRKPIVGLIGPGSSHNTIQVQNLLQIFHIPQIGFSATSMELSNKNLYGYFLRVVPSDKYQAQAMLDIVIRYNWTYISTVHTDGNYGARGLAEFHNLARNSSVCIANTESAPSRKDPHVFDALIRRMLVTKNARVIVCFCEGATVTSLYNATRRVKGAQGHFLILGSDGWADRPDVVESIEDAAAGGLSMKLHSPIIPAFDKKFKALNPFLNDRNPWFKEFWQEKFSCTIPGDEDAKAEFINKTCTGREIHQDFVQDSKLGFVVNAMYTMAKALHNMHQDICGDYPGLCPEMIPLEGRKYKEYLLNVSMVTYSNDDLHFDKNGDPPARYDIMNFQKFGEGANVTYGYVKVGEWNTGHLDMNDSKIYWLNRLSGEAHTMSVCSQPCSIGNIKNIEGNTRCCWTCIPCEENEFMMDEETCKSCSKGWWPNEDLTACKMIETEYLSWFDTEAVVAISLACFGIFVTLWITVIFIRHHNTPVVKASTRELSYIIMFGIITAFCCNFVLVSKPTIVSCYFTRILPGLSFSLIYGALVTKTNRIARILEGTKKIITKKPRFMSASAQVIITCIIVGIECAIITVMLIIEPADSKLDYPTNKRVRLVCNTTTLGIVVPFGFDLVLILMCTLYAVKTRNLPENFNEAKFIGFTMYTTCVIWLGFFAIYFGSEARVLTMSVSISLSASVSLVLLFFPKIYVIVWAPEKNTRSAFTTSKDVRCHIGSISFHSAESVDMMRDKKTMDGKNAYRRRSVFGKSRQKPKDSLMRHQSMSLPPNIRLNRQNSTHVQATNSNSNSKQKFPWTTKDRTPSEDAEDRLSTISSKEESHSHGSDRRKSGVTGNGNNKKQDSQCQTDNGMFEEYLARSRSDRVGSSLRSRASTGRNSEGAQRCGSDSSINSDEIFLSLPPNNAHERRGMYKTSPIHGDRSPLLNESVTPDKCYGNSLVATLEPYGHTIMSDYQRQDVPPRVKSVSPYNTVYDNAHSNPDHRIECSANTFLHPSPKPLRGSSDPVFQPRFSNGPFLTATVSAPLGSTYQLKPDESSLYGRRHSDNSALIMISNPETVVSNPQRRYTTPNRRPLPQCDQTQTEACEPLLERDSSDLCNSSPVYFSHSDCIRDSRLLPPDRKADYIKLPPEKHVSSSALTPIPAGAPGLNSYRPTSSATSPSPDSTMSTGLGKLEEEEVSMISFHSYLKSRGVDLDMSSVQSSDV</sequence>
<dbReference type="FunFam" id="3.40.50.2300:FF:000219">
    <property type="entry name" value="Glutamate metabotropic receptor 5"/>
    <property type="match status" value="1"/>
</dbReference>
<feature type="compositionally biased region" description="Basic and acidic residues" evidence="14">
    <location>
        <begin position="959"/>
        <end position="972"/>
    </location>
</feature>
<accession>A0A210QJG2</accession>
<feature type="transmembrane region" description="Helical" evidence="15">
    <location>
        <begin position="630"/>
        <end position="650"/>
    </location>
</feature>
<evidence type="ECO:0000256" key="5">
    <source>
        <dbReference type="ARBA" id="ARBA00022692"/>
    </source>
</evidence>
<reference evidence="18 19" key="1">
    <citation type="journal article" date="2017" name="Nat. Ecol. Evol.">
        <title>Scallop genome provides insights into evolution of bilaterian karyotype and development.</title>
        <authorList>
            <person name="Wang S."/>
            <person name="Zhang J."/>
            <person name="Jiao W."/>
            <person name="Li J."/>
            <person name="Xun X."/>
            <person name="Sun Y."/>
            <person name="Guo X."/>
            <person name="Huan P."/>
            <person name="Dong B."/>
            <person name="Zhang L."/>
            <person name="Hu X."/>
            <person name="Sun X."/>
            <person name="Wang J."/>
            <person name="Zhao C."/>
            <person name="Wang Y."/>
            <person name="Wang D."/>
            <person name="Huang X."/>
            <person name="Wang R."/>
            <person name="Lv J."/>
            <person name="Li Y."/>
            <person name="Zhang Z."/>
            <person name="Liu B."/>
            <person name="Lu W."/>
            <person name="Hui Y."/>
            <person name="Liang J."/>
            <person name="Zhou Z."/>
            <person name="Hou R."/>
            <person name="Li X."/>
            <person name="Liu Y."/>
            <person name="Li H."/>
            <person name="Ning X."/>
            <person name="Lin Y."/>
            <person name="Zhao L."/>
            <person name="Xing Q."/>
            <person name="Dou J."/>
            <person name="Li Y."/>
            <person name="Mao J."/>
            <person name="Guo H."/>
            <person name="Dou H."/>
            <person name="Li T."/>
            <person name="Mu C."/>
            <person name="Jiang W."/>
            <person name="Fu Q."/>
            <person name="Fu X."/>
            <person name="Miao Y."/>
            <person name="Liu J."/>
            <person name="Yu Q."/>
            <person name="Li R."/>
            <person name="Liao H."/>
            <person name="Li X."/>
            <person name="Kong Y."/>
            <person name="Jiang Z."/>
            <person name="Chourrout D."/>
            <person name="Li R."/>
            <person name="Bao Z."/>
        </authorList>
    </citation>
    <scope>NUCLEOTIDE SEQUENCE [LARGE SCALE GENOMIC DNA]</scope>
    <source>
        <strain evidence="18 19">PY_sf001</strain>
    </source>
</reference>
<dbReference type="OrthoDB" id="425344at2759"/>
<comment type="subcellular location">
    <subcellularLocation>
        <location evidence="1">Cell membrane</location>
        <topology evidence="1">Multi-pass membrane protein</topology>
    </subcellularLocation>
</comment>
<evidence type="ECO:0000256" key="16">
    <source>
        <dbReference type="SAM" id="SignalP"/>
    </source>
</evidence>
<dbReference type="PROSITE" id="PS50259">
    <property type="entry name" value="G_PROTEIN_RECEP_F3_4"/>
    <property type="match status" value="1"/>
</dbReference>
<evidence type="ECO:0000256" key="12">
    <source>
        <dbReference type="ARBA" id="ARBA00023180"/>
    </source>
</evidence>
<dbReference type="InterPro" id="IPR000162">
    <property type="entry name" value="GPCR_3_mtglu_rcpt"/>
</dbReference>
<dbReference type="PRINTS" id="PR00593">
    <property type="entry name" value="MTABOTROPICR"/>
</dbReference>
<feature type="chain" id="PRO_5012668100" evidence="16">
    <location>
        <begin position="17"/>
        <end position="1346"/>
    </location>
</feature>
<keyword evidence="10" id="KW-1015">Disulfide bond</keyword>
<dbReference type="SUPFAM" id="SSF53822">
    <property type="entry name" value="Periplasmic binding protein-like I"/>
    <property type="match status" value="1"/>
</dbReference>
<dbReference type="InterPro" id="IPR050726">
    <property type="entry name" value="mGluR"/>
</dbReference>
<feature type="transmembrane region" description="Helical" evidence="15">
    <location>
        <begin position="746"/>
        <end position="771"/>
    </location>
</feature>
<feature type="region of interest" description="Disordered" evidence="14">
    <location>
        <begin position="1274"/>
        <end position="1315"/>
    </location>
</feature>
<feature type="compositionally biased region" description="Polar residues" evidence="14">
    <location>
        <begin position="904"/>
        <end position="935"/>
    </location>
</feature>
<dbReference type="Pfam" id="PF00003">
    <property type="entry name" value="7tm_3"/>
    <property type="match status" value="1"/>
</dbReference>
<comment type="caution">
    <text evidence="18">The sequence shown here is derived from an EMBL/GenBank/DDBJ whole genome shotgun (WGS) entry which is preliminary data.</text>
</comment>
<evidence type="ECO:0000256" key="11">
    <source>
        <dbReference type="ARBA" id="ARBA00023170"/>
    </source>
</evidence>
<keyword evidence="9 15" id="KW-0472">Membrane</keyword>
<dbReference type="PROSITE" id="PS00980">
    <property type="entry name" value="G_PROTEIN_RECEP_F3_2"/>
    <property type="match status" value="1"/>
</dbReference>
<proteinExistence type="inferred from homology"/>
<evidence type="ECO:0000259" key="17">
    <source>
        <dbReference type="PROSITE" id="PS50259"/>
    </source>
</evidence>
<keyword evidence="11 18" id="KW-0675">Receptor</keyword>
<evidence type="ECO:0000256" key="9">
    <source>
        <dbReference type="ARBA" id="ARBA00023136"/>
    </source>
</evidence>
<feature type="transmembrane region" description="Helical" evidence="15">
    <location>
        <begin position="593"/>
        <end position="615"/>
    </location>
</feature>
<evidence type="ECO:0000256" key="10">
    <source>
        <dbReference type="ARBA" id="ARBA00023157"/>
    </source>
</evidence>
<evidence type="ECO:0000256" key="3">
    <source>
        <dbReference type="ARBA" id="ARBA00022475"/>
    </source>
</evidence>
<dbReference type="FunFam" id="3.40.50.2300:FF:000145">
    <property type="entry name" value="Glutamate receptor, metabotropic"/>
    <property type="match status" value="1"/>
</dbReference>
<dbReference type="PRINTS" id="PR00248">
    <property type="entry name" value="GPCRMGR"/>
</dbReference>
<organism evidence="18 19">
    <name type="scientific">Mizuhopecten yessoensis</name>
    <name type="common">Japanese scallop</name>
    <name type="synonym">Patinopecten yessoensis</name>
    <dbReference type="NCBI Taxonomy" id="6573"/>
    <lineage>
        <taxon>Eukaryota</taxon>
        <taxon>Metazoa</taxon>
        <taxon>Spiralia</taxon>
        <taxon>Lophotrochozoa</taxon>
        <taxon>Mollusca</taxon>
        <taxon>Bivalvia</taxon>
        <taxon>Autobranchia</taxon>
        <taxon>Pteriomorphia</taxon>
        <taxon>Pectinida</taxon>
        <taxon>Pectinoidea</taxon>
        <taxon>Pectinidae</taxon>
        <taxon>Mizuhopecten</taxon>
    </lineage>
</organism>
<evidence type="ECO:0000256" key="1">
    <source>
        <dbReference type="ARBA" id="ARBA00004651"/>
    </source>
</evidence>
<feature type="compositionally biased region" description="Polar residues" evidence="14">
    <location>
        <begin position="978"/>
        <end position="992"/>
    </location>
</feature>
<keyword evidence="13" id="KW-0807">Transducer</keyword>
<feature type="compositionally biased region" description="Polar residues" evidence="14">
    <location>
        <begin position="1010"/>
        <end position="1035"/>
    </location>
</feature>
<dbReference type="Proteomes" id="UP000242188">
    <property type="component" value="Unassembled WGS sequence"/>
</dbReference>
<dbReference type="Gene3D" id="2.10.50.30">
    <property type="entry name" value="GPCR, family 3, nine cysteines domain"/>
    <property type="match status" value="1"/>
</dbReference>
<keyword evidence="8" id="KW-0297">G-protein coupled receptor</keyword>
<dbReference type="EMBL" id="NEDP02003367">
    <property type="protein sequence ID" value="OWF48826.1"/>
    <property type="molecule type" value="Genomic_DNA"/>
</dbReference>
<keyword evidence="12" id="KW-0325">Glycoprotein</keyword>
<evidence type="ECO:0000256" key="6">
    <source>
        <dbReference type="ARBA" id="ARBA00022729"/>
    </source>
</evidence>
<evidence type="ECO:0000256" key="2">
    <source>
        <dbReference type="ARBA" id="ARBA00007242"/>
    </source>
</evidence>
<dbReference type="CDD" id="cd15285">
    <property type="entry name" value="7tmC_mGluR_group1"/>
    <property type="match status" value="1"/>
</dbReference>
<dbReference type="PANTHER" id="PTHR24060">
    <property type="entry name" value="METABOTROPIC GLUTAMATE RECEPTOR"/>
    <property type="match status" value="1"/>
</dbReference>
<dbReference type="Gene3D" id="3.40.50.2300">
    <property type="match status" value="2"/>
</dbReference>
<feature type="region of interest" description="Disordered" evidence="14">
    <location>
        <begin position="877"/>
        <end position="1038"/>
    </location>
</feature>
<evidence type="ECO:0000256" key="14">
    <source>
        <dbReference type="SAM" id="MobiDB-lite"/>
    </source>
</evidence>
<keyword evidence="6 16" id="KW-0732">Signal</keyword>